<dbReference type="Pfam" id="PF17919">
    <property type="entry name" value="RT_RNaseH_2"/>
    <property type="match status" value="1"/>
</dbReference>
<dbReference type="EMBL" id="JANPWB010000005">
    <property type="protein sequence ID" value="KAJ1186730.1"/>
    <property type="molecule type" value="Genomic_DNA"/>
</dbReference>
<dbReference type="PANTHER" id="PTHR37984">
    <property type="entry name" value="PROTEIN CBG26694"/>
    <property type="match status" value="1"/>
</dbReference>
<dbReference type="PANTHER" id="PTHR37984:SF5">
    <property type="entry name" value="PROTEIN NYNRIN-LIKE"/>
    <property type="match status" value="1"/>
</dbReference>
<reference evidence="3" key="1">
    <citation type="journal article" date="2022" name="bioRxiv">
        <title>Sequencing and chromosome-scale assembly of the giantPleurodeles waltlgenome.</title>
        <authorList>
            <person name="Brown T."/>
            <person name="Elewa A."/>
            <person name="Iarovenko S."/>
            <person name="Subramanian E."/>
            <person name="Araus A.J."/>
            <person name="Petzold A."/>
            <person name="Susuki M."/>
            <person name="Suzuki K.-i.T."/>
            <person name="Hayashi T."/>
            <person name="Toyoda A."/>
            <person name="Oliveira C."/>
            <person name="Osipova E."/>
            <person name="Leigh N.D."/>
            <person name="Simon A."/>
            <person name="Yun M.H."/>
        </authorList>
    </citation>
    <scope>NUCLEOTIDE SEQUENCE</scope>
    <source>
        <strain evidence="3">20211129_DDA</strain>
        <tissue evidence="3">Liver</tissue>
    </source>
</reference>
<feature type="domain" description="Reverse transcriptase/retrotransposon-derived protein RNase H-like" evidence="2">
    <location>
        <begin position="153"/>
        <end position="228"/>
    </location>
</feature>
<dbReference type="AlphaFoldDB" id="A0AAV7UCR3"/>
<sequence>MRMPNLAIKRERHLTPMIDDILSELTGSCWFSKMDLRSGYHQIMLHPESRPITTFSTHNGLWGLQKQGLKLHKDKCDFLKEEICFFGYHFSKHGVGPDPQKVKDIQEAPAPTTVTGVRSFLGMVTYYGQFMKNLADITGPLRQLTQANQPWVWGEEQEAAFQATKMALSADTTLVFFDPYRHSQLVVNAIPTGLGALLTQKQDCGESTPIAFASHPLTPTEQKYSQINVKPSPSTGGAAIFTFTSMASRFLS</sequence>
<evidence type="ECO:0000256" key="1">
    <source>
        <dbReference type="ARBA" id="ARBA00023268"/>
    </source>
</evidence>
<dbReference type="Gene3D" id="3.10.10.10">
    <property type="entry name" value="HIV Type 1 Reverse Transcriptase, subunit A, domain 1"/>
    <property type="match status" value="1"/>
</dbReference>
<dbReference type="SUPFAM" id="SSF56672">
    <property type="entry name" value="DNA/RNA polymerases"/>
    <property type="match status" value="1"/>
</dbReference>
<evidence type="ECO:0000313" key="3">
    <source>
        <dbReference type="EMBL" id="KAJ1186730.1"/>
    </source>
</evidence>
<dbReference type="FunFam" id="3.30.70.270:FF:000023">
    <property type="entry name" value="Pol"/>
    <property type="match status" value="1"/>
</dbReference>
<evidence type="ECO:0000259" key="2">
    <source>
        <dbReference type="Pfam" id="PF17919"/>
    </source>
</evidence>
<protein>
    <recommendedName>
        <fullName evidence="2">Reverse transcriptase/retrotransposon-derived protein RNase H-like domain-containing protein</fullName>
    </recommendedName>
</protein>
<organism evidence="3 4">
    <name type="scientific">Pleurodeles waltl</name>
    <name type="common">Iberian ribbed newt</name>
    <dbReference type="NCBI Taxonomy" id="8319"/>
    <lineage>
        <taxon>Eukaryota</taxon>
        <taxon>Metazoa</taxon>
        <taxon>Chordata</taxon>
        <taxon>Craniata</taxon>
        <taxon>Vertebrata</taxon>
        <taxon>Euteleostomi</taxon>
        <taxon>Amphibia</taxon>
        <taxon>Batrachia</taxon>
        <taxon>Caudata</taxon>
        <taxon>Salamandroidea</taxon>
        <taxon>Salamandridae</taxon>
        <taxon>Pleurodelinae</taxon>
        <taxon>Pleurodeles</taxon>
    </lineage>
</organism>
<dbReference type="InterPro" id="IPR043502">
    <property type="entry name" value="DNA/RNA_pol_sf"/>
</dbReference>
<dbReference type="InterPro" id="IPR041577">
    <property type="entry name" value="RT_RNaseH_2"/>
</dbReference>
<dbReference type="InterPro" id="IPR043128">
    <property type="entry name" value="Rev_trsase/Diguanyl_cyclase"/>
</dbReference>
<keyword evidence="1" id="KW-0511">Multifunctional enzyme</keyword>
<dbReference type="Gene3D" id="3.30.70.270">
    <property type="match status" value="2"/>
</dbReference>
<evidence type="ECO:0000313" key="4">
    <source>
        <dbReference type="Proteomes" id="UP001066276"/>
    </source>
</evidence>
<comment type="caution">
    <text evidence="3">The sequence shown here is derived from an EMBL/GenBank/DDBJ whole genome shotgun (WGS) entry which is preliminary data.</text>
</comment>
<name>A0AAV7UCR3_PLEWA</name>
<proteinExistence type="predicted"/>
<dbReference type="Proteomes" id="UP001066276">
    <property type="component" value="Chromosome 3_1"/>
</dbReference>
<accession>A0AAV7UCR3</accession>
<gene>
    <name evidence="3" type="ORF">NDU88_003511</name>
</gene>
<dbReference type="InterPro" id="IPR050951">
    <property type="entry name" value="Retrovirus_Pol_polyprotein"/>
</dbReference>
<keyword evidence="4" id="KW-1185">Reference proteome</keyword>